<reference evidence="11 12" key="1">
    <citation type="journal article" date="2012" name="J. Bacteriol.">
        <title>Genome sequence of "Candidatus Nitrosopumilus salaria" BD31, an ammonia-oxidizing archaeon from the San Francisco Bay estuary.</title>
        <authorList>
            <person name="Mosier A.C."/>
            <person name="Allen E.E."/>
            <person name="Kim M."/>
            <person name="Ferriera S."/>
            <person name="Francis C.A."/>
        </authorList>
    </citation>
    <scope>NUCLEOTIDE SEQUENCE [LARGE SCALE GENOMIC DNA]</scope>
    <source>
        <strain evidence="11 12">BD31</strain>
    </source>
</reference>
<dbReference type="InterPro" id="IPR000923">
    <property type="entry name" value="BlueCu_1"/>
</dbReference>
<evidence type="ECO:0000256" key="4">
    <source>
        <dbReference type="ARBA" id="ARBA00022764"/>
    </source>
</evidence>
<keyword evidence="9" id="KW-0472">Membrane</keyword>
<feature type="region of interest" description="Disordered" evidence="8">
    <location>
        <begin position="330"/>
        <end position="349"/>
    </location>
</feature>
<evidence type="ECO:0000256" key="8">
    <source>
        <dbReference type="SAM" id="MobiDB-lite"/>
    </source>
</evidence>
<feature type="domain" description="Blue (type 1) copper" evidence="10">
    <location>
        <begin position="355"/>
        <end position="438"/>
    </location>
</feature>
<dbReference type="PRINTS" id="PR00155">
    <property type="entry name" value="AMICYANIN"/>
</dbReference>
<feature type="binding site" evidence="7">
    <location>
        <position position="385"/>
    </location>
    <ligand>
        <name>Cu cation</name>
        <dbReference type="ChEBI" id="CHEBI:23378"/>
    </ligand>
</feature>
<keyword evidence="9" id="KW-1133">Transmembrane helix</keyword>
<dbReference type="GO" id="GO:0042597">
    <property type="term" value="C:periplasmic space"/>
    <property type="evidence" value="ECO:0007669"/>
    <property type="project" value="UniProtKB-SubCell"/>
</dbReference>
<feature type="transmembrane region" description="Helical" evidence="9">
    <location>
        <begin position="15"/>
        <end position="36"/>
    </location>
</feature>
<protein>
    <submittedName>
        <fullName evidence="11">Copper binding protein, plastocyanin/azurin family</fullName>
    </submittedName>
</protein>
<dbReference type="Pfam" id="PF00127">
    <property type="entry name" value="Copper-bind"/>
    <property type="match status" value="1"/>
</dbReference>
<evidence type="ECO:0000256" key="2">
    <source>
        <dbReference type="ARBA" id="ARBA00022448"/>
    </source>
</evidence>
<dbReference type="PANTHER" id="PTHR36507:SF1">
    <property type="entry name" value="BLL1555 PROTEIN"/>
    <property type="match status" value="1"/>
</dbReference>
<evidence type="ECO:0000256" key="6">
    <source>
        <dbReference type="ARBA" id="ARBA00023008"/>
    </source>
</evidence>
<dbReference type="InterPro" id="IPR008972">
    <property type="entry name" value="Cupredoxin"/>
</dbReference>
<evidence type="ECO:0000256" key="9">
    <source>
        <dbReference type="SAM" id="Phobius"/>
    </source>
</evidence>
<keyword evidence="3 7" id="KW-0479">Metal-binding</keyword>
<comment type="caution">
    <text evidence="11">The sequence shown here is derived from an EMBL/GenBank/DDBJ whole genome shotgun (WGS) entry which is preliminary data.</text>
</comment>
<evidence type="ECO:0000313" key="11">
    <source>
        <dbReference type="EMBL" id="EIJ65883.1"/>
    </source>
</evidence>
<accession>I3D2E0</accession>
<dbReference type="InterPro" id="IPR002386">
    <property type="entry name" value="Amicyanin/Pseudoazurin"/>
</dbReference>
<comment type="subcellular location">
    <subcellularLocation>
        <location evidence="1">Periplasm</location>
    </subcellularLocation>
</comment>
<feature type="binding site" evidence="7">
    <location>
        <position position="431"/>
    </location>
    <ligand>
        <name>Cu cation</name>
        <dbReference type="ChEBI" id="CHEBI:23378"/>
    </ligand>
</feature>
<evidence type="ECO:0000256" key="7">
    <source>
        <dbReference type="PIRSR" id="PIRSR602386-1"/>
    </source>
</evidence>
<dbReference type="GO" id="GO:0009055">
    <property type="term" value="F:electron transfer activity"/>
    <property type="evidence" value="ECO:0007669"/>
    <property type="project" value="InterPro"/>
</dbReference>
<feature type="binding site" evidence="7">
    <location>
        <position position="428"/>
    </location>
    <ligand>
        <name>Cu cation</name>
        <dbReference type="ChEBI" id="CHEBI:23378"/>
    </ligand>
</feature>
<dbReference type="Proteomes" id="UP000003423">
    <property type="component" value="Unassembled WGS sequence"/>
</dbReference>
<sequence length="438" mass="46036">MYGANGSIMAGIDKAAIAFSIAIVAVGVGFAFYMGAVQDAGPVVSAPVASKTVEPKTQADPFADIADKVKSEAPTKPLKAGWERATSAQDPGVGHEAHQLAIILAPSNKVYSGTLMYDASEPIQLVTLHGPLKAGEDAGQATWSPDGKTKFALTFVDPKNAKGEWKFAGNALAVHTMKTEPFTVDYKVDYKEKAMSDTVKTATTKSVQDPGMGHEGHQLAVLLAPSSDVYSGILSYSASENIQLVSLRGPIGADEKPAKTWTPDGETVFELTFVDPKNAMGSWEFSGNALAVHTMNTNQFTVSYSVSATATAGKTMELKEDVTMKETKEETMAKEPAGPQTHKVSIPAGTSVPGCESNKSCFSPASITINAGDTVTWNNADTAAHTVTGGSPADGPSGVFDSSLVMAGADYAFTFNDKGSYDYFCMVHPWMTGSVTVN</sequence>
<feature type="binding site" evidence="7">
    <location>
        <position position="425"/>
    </location>
    <ligand>
        <name>Cu cation</name>
        <dbReference type="ChEBI" id="CHEBI:23378"/>
    </ligand>
</feature>
<comment type="cofactor">
    <cofactor evidence="7">
        <name>Cu cation</name>
        <dbReference type="ChEBI" id="CHEBI:23378"/>
    </cofactor>
    <text evidence="7">Binds 1 copper ion per subunit.</text>
</comment>
<organism evidence="11 12">
    <name type="scientific">Candidatus Nitrosopumilus salarius BD31</name>
    <dbReference type="NCBI Taxonomy" id="859350"/>
    <lineage>
        <taxon>Archaea</taxon>
        <taxon>Nitrososphaerota</taxon>
        <taxon>Nitrososphaeria</taxon>
        <taxon>Nitrosopumilales</taxon>
        <taxon>Nitrosopumilaceae</taxon>
        <taxon>Nitrosopumilus</taxon>
    </lineage>
</organism>
<dbReference type="AlphaFoldDB" id="I3D2E0"/>
<dbReference type="EMBL" id="AEXL02000090">
    <property type="protein sequence ID" value="EIJ65883.1"/>
    <property type="molecule type" value="Genomic_DNA"/>
</dbReference>
<evidence type="ECO:0000259" key="10">
    <source>
        <dbReference type="Pfam" id="PF00127"/>
    </source>
</evidence>
<dbReference type="PATRIC" id="fig|859350.6.peg.966"/>
<name>I3D2E0_9ARCH</name>
<evidence type="ECO:0000256" key="5">
    <source>
        <dbReference type="ARBA" id="ARBA00022982"/>
    </source>
</evidence>
<evidence type="ECO:0000313" key="12">
    <source>
        <dbReference type="Proteomes" id="UP000003423"/>
    </source>
</evidence>
<gene>
    <name evidence="11" type="ORF">BD31_I0040</name>
</gene>
<keyword evidence="6 7" id="KW-0186">Copper</keyword>
<dbReference type="SUPFAM" id="SSF49503">
    <property type="entry name" value="Cupredoxins"/>
    <property type="match status" value="1"/>
</dbReference>
<keyword evidence="4" id="KW-0574">Periplasm</keyword>
<keyword evidence="9" id="KW-0812">Transmembrane</keyword>
<keyword evidence="2" id="KW-0813">Transport</keyword>
<dbReference type="GO" id="GO:0005507">
    <property type="term" value="F:copper ion binding"/>
    <property type="evidence" value="ECO:0007669"/>
    <property type="project" value="InterPro"/>
</dbReference>
<keyword evidence="12" id="KW-1185">Reference proteome</keyword>
<dbReference type="Gene3D" id="2.60.40.420">
    <property type="entry name" value="Cupredoxins - blue copper proteins"/>
    <property type="match status" value="1"/>
</dbReference>
<keyword evidence="5" id="KW-0249">Electron transport</keyword>
<evidence type="ECO:0000256" key="3">
    <source>
        <dbReference type="ARBA" id="ARBA00022723"/>
    </source>
</evidence>
<dbReference type="PANTHER" id="PTHR36507">
    <property type="entry name" value="BLL1555 PROTEIN"/>
    <property type="match status" value="1"/>
</dbReference>
<dbReference type="InterPro" id="IPR052721">
    <property type="entry name" value="ET_Amicyanin"/>
</dbReference>
<proteinExistence type="predicted"/>
<evidence type="ECO:0000256" key="1">
    <source>
        <dbReference type="ARBA" id="ARBA00004418"/>
    </source>
</evidence>